<dbReference type="Pfam" id="PF01798">
    <property type="entry name" value="Nop"/>
    <property type="match status" value="1"/>
</dbReference>
<dbReference type="GO" id="GO:0031428">
    <property type="term" value="C:box C/D methylation guide snoRNP complex"/>
    <property type="evidence" value="ECO:0007669"/>
    <property type="project" value="InterPro"/>
</dbReference>
<dbReference type="RefSeq" id="XP_044546039.1">
    <property type="nucleotide sequence ID" value="XM_044697944.1"/>
</dbReference>
<dbReference type="PANTHER" id="PTHR10894">
    <property type="entry name" value="NUCLEOLAR PROTEIN 5 NUCLEOLAR PROTEIN NOP5 NOP58"/>
    <property type="match status" value="1"/>
</dbReference>
<keyword evidence="6" id="KW-0687">Ribonucleoprotein</keyword>
<dbReference type="GO" id="GO:0032040">
    <property type="term" value="C:small-subunit processome"/>
    <property type="evidence" value="ECO:0007669"/>
    <property type="project" value="InterPro"/>
</dbReference>
<organism evidence="10 11">
    <name type="scientific">Naegleria lovaniensis</name>
    <name type="common">Amoeba</name>
    <dbReference type="NCBI Taxonomy" id="51637"/>
    <lineage>
        <taxon>Eukaryota</taxon>
        <taxon>Discoba</taxon>
        <taxon>Heterolobosea</taxon>
        <taxon>Tetramitia</taxon>
        <taxon>Eutetramitia</taxon>
        <taxon>Vahlkampfiidae</taxon>
        <taxon>Naegleria</taxon>
    </lineage>
</organism>
<dbReference type="InterPro" id="IPR002687">
    <property type="entry name" value="Nop_dom"/>
</dbReference>
<accession>A0AA88KFZ8</accession>
<dbReference type="PANTHER" id="PTHR10894:SF1">
    <property type="entry name" value="NUCLEOLAR PROTEIN 58"/>
    <property type="match status" value="1"/>
</dbReference>
<protein>
    <recommendedName>
        <fullName evidence="3">Nucleolar protein 58</fullName>
    </recommendedName>
</protein>
<dbReference type="SUPFAM" id="SSF89124">
    <property type="entry name" value="Nop domain"/>
    <property type="match status" value="1"/>
</dbReference>
<proteinExistence type="inferred from homology"/>
<sequence length="468" mass="52108">MYVLFETPAGYALFNILDEGKITSPTSVDEMFNNTSKLHKNIKLKSFENFKDTNEALKAATAIVESKLDKKLKKFLKKQLSEAESAKLAVCDKSLGAAIKNKLGIQCICDDSVVALMRGIRNNLSNLLGDVATEKDLQSMALGLSHSLSRYKLKFSPDKIDTMIVQAISLLDDIDKELNIYVMRVKEWYGWHFPELSKILRDNNAYIKTVLTLQNRNNAQTAPLTDVLPEDLANEVKEAAIVSMGTEISQDDILHISKLAEEVESITAYRAALFDYLKNRMQAIAPNLTHLVGELVGARLIAHAGSLMNLAKHPASTVQILGAEKAFFRALKSRHNTPKYGLLYHASLIGQAPQKYKGKIARVLAAKCAISSRVDAMGEKEQATIGIDSRESVEKRLRELEKYNNGSSAAFTKGQKQTDSSQQHRSKDHRGKVKGANAKYDESADASTQPKRKRDDFSNDKKDKKKKF</sequence>
<evidence type="ECO:0000256" key="3">
    <source>
        <dbReference type="ARBA" id="ARBA00020379"/>
    </source>
</evidence>
<dbReference type="SMART" id="SM00931">
    <property type="entry name" value="NOSIC"/>
    <property type="match status" value="1"/>
</dbReference>
<dbReference type="AlphaFoldDB" id="A0AA88KFZ8"/>
<feature type="compositionally biased region" description="Basic and acidic residues" evidence="8">
    <location>
        <begin position="453"/>
        <end position="462"/>
    </location>
</feature>
<keyword evidence="11" id="KW-1185">Reference proteome</keyword>
<evidence type="ECO:0000256" key="2">
    <source>
        <dbReference type="ARBA" id="ARBA00009211"/>
    </source>
</evidence>
<dbReference type="Gene3D" id="1.10.246.90">
    <property type="entry name" value="Nop domain"/>
    <property type="match status" value="1"/>
</dbReference>
<keyword evidence="5" id="KW-0539">Nucleus</keyword>
<evidence type="ECO:0000256" key="8">
    <source>
        <dbReference type="SAM" id="MobiDB-lite"/>
    </source>
</evidence>
<dbReference type="FunFam" id="1.10.287.4070:FF:000001">
    <property type="entry name" value="Probable Nucleolar protein 58"/>
    <property type="match status" value="1"/>
</dbReference>
<comment type="function">
    <text evidence="7">Required for pre-18S rRNA processing. May bind microtubules.</text>
</comment>
<dbReference type="InterPro" id="IPR042239">
    <property type="entry name" value="Nop_C"/>
</dbReference>
<dbReference type="InterPro" id="IPR012974">
    <property type="entry name" value="NOP58/56_N"/>
</dbReference>
<dbReference type="GO" id="GO:0042254">
    <property type="term" value="P:ribosome biogenesis"/>
    <property type="evidence" value="ECO:0007669"/>
    <property type="project" value="UniProtKB-KW"/>
</dbReference>
<evidence type="ECO:0000313" key="10">
    <source>
        <dbReference type="EMBL" id="KAG2378777.1"/>
    </source>
</evidence>
<dbReference type="Pfam" id="PF08156">
    <property type="entry name" value="NOP5NT"/>
    <property type="match status" value="1"/>
</dbReference>
<comment type="similarity">
    <text evidence="2">Belongs to the NOP5/NOP56 family.</text>
</comment>
<dbReference type="Proteomes" id="UP000816034">
    <property type="component" value="Unassembled WGS sequence"/>
</dbReference>
<dbReference type="InterPro" id="IPR036070">
    <property type="entry name" value="Nop_dom_sf"/>
</dbReference>
<dbReference type="GeneID" id="68100379"/>
<feature type="region of interest" description="Disordered" evidence="8">
    <location>
        <begin position="404"/>
        <end position="468"/>
    </location>
</feature>
<keyword evidence="4" id="KW-0690">Ribosome biogenesis</keyword>
<feature type="compositionally biased region" description="Basic residues" evidence="8">
    <location>
        <begin position="424"/>
        <end position="433"/>
    </location>
</feature>
<name>A0AA88KFZ8_NAELO</name>
<evidence type="ECO:0000256" key="6">
    <source>
        <dbReference type="ARBA" id="ARBA00023274"/>
    </source>
</evidence>
<evidence type="ECO:0000256" key="4">
    <source>
        <dbReference type="ARBA" id="ARBA00022517"/>
    </source>
</evidence>
<dbReference type="PROSITE" id="PS51358">
    <property type="entry name" value="NOP"/>
    <property type="match status" value="1"/>
</dbReference>
<dbReference type="FunFam" id="1.10.246.90:FF:000003">
    <property type="entry name" value="Nucleolar protein 58"/>
    <property type="match status" value="1"/>
</dbReference>
<evidence type="ECO:0000256" key="1">
    <source>
        <dbReference type="ARBA" id="ARBA00004604"/>
    </source>
</evidence>
<evidence type="ECO:0000256" key="5">
    <source>
        <dbReference type="ARBA" id="ARBA00023242"/>
    </source>
</evidence>
<reference evidence="10 11" key="1">
    <citation type="journal article" date="2018" name="BMC Genomics">
        <title>The genome of Naegleria lovaniensis, the basis for a comparative approach to unravel pathogenicity factors of the human pathogenic amoeba N. fowleri.</title>
        <authorList>
            <person name="Liechti N."/>
            <person name="Schurch N."/>
            <person name="Bruggmann R."/>
            <person name="Wittwer M."/>
        </authorList>
    </citation>
    <scope>NUCLEOTIDE SEQUENCE [LARGE SCALE GENOMIC DNA]</scope>
    <source>
        <strain evidence="10 11">ATCC 30569</strain>
    </source>
</reference>
<dbReference type="GO" id="GO:0030515">
    <property type="term" value="F:snoRNA binding"/>
    <property type="evidence" value="ECO:0007669"/>
    <property type="project" value="InterPro"/>
</dbReference>
<comment type="caution">
    <text evidence="10">The sequence shown here is derived from an EMBL/GenBank/DDBJ whole genome shotgun (WGS) entry which is preliminary data.</text>
</comment>
<evidence type="ECO:0000313" key="11">
    <source>
        <dbReference type="Proteomes" id="UP000816034"/>
    </source>
</evidence>
<gene>
    <name evidence="10" type="ORF">C9374_007925</name>
</gene>
<feature type="compositionally biased region" description="Polar residues" evidence="8">
    <location>
        <begin position="404"/>
        <end position="423"/>
    </location>
</feature>
<dbReference type="Gene3D" id="1.10.287.4070">
    <property type="match status" value="1"/>
</dbReference>
<dbReference type="InterPro" id="IPR012976">
    <property type="entry name" value="NOSIC"/>
</dbReference>
<comment type="subcellular location">
    <subcellularLocation>
        <location evidence="1">Nucleus</location>
        <location evidence="1">Nucleolus</location>
    </subcellularLocation>
</comment>
<feature type="domain" description="Nop" evidence="9">
    <location>
        <begin position="284"/>
        <end position="402"/>
    </location>
</feature>
<dbReference type="InterPro" id="IPR045056">
    <property type="entry name" value="Nop56/Nop58"/>
</dbReference>
<evidence type="ECO:0000256" key="7">
    <source>
        <dbReference type="ARBA" id="ARBA00024837"/>
    </source>
</evidence>
<evidence type="ECO:0000259" key="9">
    <source>
        <dbReference type="PROSITE" id="PS51358"/>
    </source>
</evidence>
<dbReference type="EMBL" id="PYSW02000031">
    <property type="protein sequence ID" value="KAG2378777.1"/>
    <property type="molecule type" value="Genomic_DNA"/>
</dbReference>